<evidence type="ECO:0000256" key="5">
    <source>
        <dbReference type="ARBA" id="ARBA00022490"/>
    </source>
</evidence>
<dbReference type="Pfam" id="PF01434">
    <property type="entry name" value="Peptidase_M41"/>
    <property type="match status" value="2"/>
</dbReference>
<keyword evidence="6" id="KW-0645">Protease</keyword>
<dbReference type="InterPro" id="IPR003959">
    <property type="entry name" value="ATPase_AAA_core"/>
</dbReference>
<keyword evidence="10" id="KW-0482">Metalloprotease</keyword>
<protein>
    <recommendedName>
        <fullName evidence="16">AAA+ ATPase domain-containing protein</fullName>
    </recommendedName>
</protein>
<keyword evidence="5" id="KW-0963">Cytoplasm</keyword>
<dbReference type="Gene3D" id="1.20.58.760">
    <property type="entry name" value="Peptidase M41"/>
    <property type="match status" value="2"/>
</dbReference>
<dbReference type="Proteomes" id="UP000678499">
    <property type="component" value="Unassembled WGS sequence"/>
</dbReference>
<dbReference type="GO" id="GO:0007005">
    <property type="term" value="P:mitochondrion organization"/>
    <property type="evidence" value="ECO:0007669"/>
    <property type="project" value="TreeGrafter"/>
</dbReference>
<feature type="region of interest" description="Disordered" evidence="15">
    <location>
        <begin position="498"/>
        <end position="535"/>
    </location>
</feature>
<evidence type="ECO:0000256" key="1">
    <source>
        <dbReference type="ARBA" id="ARBA00001947"/>
    </source>
</evidence>
<dbReference type="Gene3D" id="3.40.50.300">
    <property type="entry name" value="P-loop containing nucleotide triphosphate hydrolases"/>
    <property type="match status" value="1"/>
</dbReference>
<dbReference type="GO" id="GO:0005524">
    <property type="term" value="F:ATP binding"/>
    <property type="evidence" value="ECO:0007669"/>
    <property type="project" value="UniProtKB-KW"/>
</dbReference>
<feature type="domain" description="AAA+ ATPase" evidence="16">
    <location>
        <begin position="1"/>
        <end position="134"/>
    </location>
</feature>
<dbReference type="GO" id="GO:0005743">
    <property type="term" value="C:mitochondrial inner membrane"/>
    <property type="evidence" value="ECO:0007669"/>
    <property type="project" value="TreeGrafter"/>
</dbReference>
<dbReference type="InterPro" id="IPR037219">
    <property type="entry name" value="Peptidase_M41-like"/>
</dbReference>
<dbReference type="SUPFAM" id="SSF69695">
    <property type="entry name" value="SRP19"/>
    <property type="match status" value="1"/>
</dbReference>
<dbReference type="Pfam" id="PF01922">
    <property type="entry name" value="SRP19"/>
    <property type="match status" value="1"/>
</dbReference>
<keyword evidence="18" id="KW-1185">Reference proteome</keyword>
<evidence type="ECO:0000256" key="14">
    <source>
        <dbReference type="RuleBase" id="RU003651"/>
    </source>
</evidence>
<dbReference type="OrthoDB" id="6362170at2759"/>
<comment type="similarity">
    <text evidence="14">Belongs to the AAA ATPase family.</text>
</comment>
<dbReference type="Gene3D" id="3.30.56.30">
    <property type="entry name" value="Signal recognition particle, SRP19-like subunit"/>
    <property type="match status" value="1"/>
</dbReference>
<dbReference type="GO" id="GO:0006614">
    <property type="term" value="P:SRP-dependent cotranslational protein targeting to membrane"/>
    <property type="evidence" value="ECO:0007669"/>
    <property type="project" value="InterPro"/>
</dbReference>
<evidence type="ECO:0000256" key="3">
    <source>
        <dbReference type="ARBA" id="ARBA00010044"/>
    </source>
</evidence>
<dbReference type="GO" id="GO:0005786">
    <property type="term" value="C:signal recognition particle, endoplasmic reticulum targeting"/>
    <property type="evidence" value="ECO:0007669"/>
    <property type="project" value="UniProtKB-KW"/>
</dbReference>
<evidence type="ECO:0000313" key="18">
    <source>
        <dbReference type="Proteomes" id="UP000678499"/>
    </source>
</evidence>
<evidence type="ECO:0000259" key="16">
    <source>
        <dbReference type="SMART" id="SM00382"/>
    </source>
</evidence>
<keyword evidence="9" id="KW-0862">Zinc</keyword>
<dbReference type="InterPro" id="IPR003960">
    <property type="entry name" value="ATPase_AAA_CS"/>
</dbReference>
<dbReference type="Gene3D" id="1.10.8.60">
    <property type="match status" value="1"/>
</dbReference>
<dbReference type="InterPro" id="IPR041569">
    <property type="entry name" value="AAA_lid_3"/>
</dbReference>
<accession>A0A7R9C2K5</accession>
<evidence type="ECO:0000313" key="17">
    <source>
        <dbReference type="EMBL" id="CAD7284466.1"/>
    </source>
</evidence>
<gene>
    <name evidence="17" type="ORF">NMOB1V02_LOCUS12072</name>
</gene>
<evidence type="ECO:0000256" key="11">
    <source>
        <dbReference type="ARBA" id="ARBA00023135"/>
    </source>
</evidence>
<feature type="compositionally biased region" description="Gly residues" evidence="15">
    <location>
        <begin position="506"/>
        <end position="527"/>
    </location>
</feature>
<comment type="similarity">
    <text evidence="4">In the N-terminal section; belongs to the AAA ATPase family.</text>
</comment>
<dbReference type="Pfam" id="PF00004">
    <property type="entry name" value="AAA"/>
    <property type="match status" value="1"/>
</dbReference>
<reference evidence="17" key="1">
    <citation type="submission" date="2020-11" db="EMBL/GenBank/DDBJ databases">
        <authorList>
            <person name="Tran Van P."/>
        </authorList>
    </citation>
    <scope>NUCLEOTIDE SEQUENCE</scope>
</reference>
<evidence type="ECO:0000256" key="15">
    <source>
        <dbReference type="SAM" id="MobiDB-lite"/>
    </source>
</evidence>
<dbReference type="GO" id="GO:0004176">
    <property type="term" value="F:ATP-dependent peptidase activity"/>
    <property type="evidence" value="ECO:0007669"/>
    <property type="project" value="InterPro"/>
</dbReference>
<comment type="similarity">
    <text evidence="2">Belongs to the SRP19 family.</text>
</comment>
<dbReference type="SMART" id="SM00382">
    <property type="entry name" value="AAA"/>
    <property type="match status" value="1"/>
</dbReference>
<dbReference type="InterPro" id="IPR003593">
    <property type="entry name" value="AAA+_ATPase"/>
</dbReference>
<sequence length="535" mass="58384">VLLVGPPGTGKTLLARAVAGEAGVPFFHAAGPEFDEVLVGQGARRVRDLFRAAKARAPCVVFIDEIDSVGAKRTNSILHPYANQTINQLLAEMDGFVQNEGVIVLGATNRREDLDKALLRPGRFDVEVQVPVPDYEGRVDIIKLYLGKVKFGPDVNEEKLSRGTTGFTGADIENLVNQAALKAAMDGSDYVLMKHLEFARDKILMGPERKSRIPDEETNKLTAFHEGGHALVAYYTKEAQTLHKVTIIPRGPSLGHQATSLAAHMVKEFGMSERVGLRFHDRQDGSLVVVNENSPSTSEAIDSEINRLLKESHGRATNILKEHRNELNLLADALLKYETLDVEDIKAIVEGKDIVAISGRHFIVCVIGEVVFAMAAPPPVVPQLWSASAKMSEKVRYATLYPAYINSNKKLCEGRRIAKEKCVPDPNVNEMKDVLLSAGFNVFLEPKIFPRERIKNPTYYGKVRVQIRNDDGTPFKSEIPNKNAVMEHLCEMIPKLKSRTQQRQGAQGGGAAPSGGATSGGGGGGAGGKKKKGRR</sequence>
<comment type="cofactor">
    <cofactor evidence="1">
        <name>Zn(2+)</name>
        <dbReference type="ChEBI" id="CHEBI:29105"/>
    </cofactor>
</comment>
<dbReference type="InterPro" id="IPR036521">
    <property type="entry name" value="SRP19-like_sf"/>
</dbReference>
<dbReference type="FunFam" id="1.10.8.60:FF:000001">
    <property type="entry name" value="ATP-dependent zinc metalloprotease FtsH"/>
    <property type="match status" value="1"/>
</dbReference>
<evidence type="ECO:0000256" key="10">
    <source>
        <dbReference type="ARBA" id="ARBA00023049"/>
    </source>
</evidence>
<evidence type="ECO:0000256" key="6">
    <source>
        <dbReference type="ARBA" id="ARBA00022670"/>
    </source>
</evidence>
<comment type="similarity">
    <text evidence="3">In the C-terminal section; belongs to the peptidase M41 family.</text>
</comment>
<dbReference type="Pfam" id="PF17862">
    <property type="entry name" value="AAA_lid_3"/>
    <property type="match status" value="1"/>
</dbReference>
<comment type="function">
    <text evidence="13">Component of the signal recognition particle (SRP) complex, a ribonucleoprotein complex that mediates the cotranslational targeting of secretory and membrane proteins to the endoplasmic reticulum (ER). Binds directly to 7SL RNA. Mediates binding of SRP54 to the SRP complex.</text>
</comment>
<keyword evidence="7" id="KW-0479">Metal-binding</keyword>
<keyword evidence="14" id="KW-0547">Nucleotide-binding</keyword>
<dbReference type="EMBL" id="OA890323">
    <property type="protein sequence ID" value="CAD7284466.1"/>
    <property type="molecule type" value="Genomic_DNA"/>
</dbReference>
<proteinExistence type="inferred from homology"/>
<dbReference type="EMBL" id="CAJPEX010008286">
    <property type="protein sequence ID" value="CAG0924618.1"/>
    <property type="molecule type" value="Genomic_DNA"/>
</dbReference>
<dbReference type="InterPro" id="IPR027417">
    <property type="entry name" value="P-loop_NTPase"/>
</dbReference>
<evidence type="ECO:0000256" key="13">
    <source>
        <dbReference type="ARBA" id="ARBA00045518"/>
    </source>
</evidence>
<evidence type="ECO:0000256" key="9">
    <source>
        <dbReference type="ARBA" id="ARBA00022833"/>
    </source>
</evidence>
<dbReference type="SUPFAM" id="SSF52540">
    <property type="entry name" value="P-loop containing nucleoside triphosphate hydrolases"/>
    <property type="match status" value="1"/>
</dbReference>
<dbReference type="GO" id="GO:0006515">
    <property type="term" value="P:protein quality control for misfolded or incompletely synthesized proteins"/>
    <property type="evidence" value="ECO:0007669"/>
    <property type="project" value="TreeGrafter"/>
</dbReference>
<dbReference type="GO" id="GO:0004222">
    <property type="term" value="F:metalloendopeptidase activity"/>
    <property type="evidence" value="ECO:0007669"/>
    <property type="project" value="InterPro"/>
</dbReference>
<keyword evidence="11" id="KW-0733">Signal recognition particle</keyword>
<feature type="non-terminal residue" evidence="17">
    <location>
        <position position="535"/>
    </location>
</feature>
<evidence type="ECO:0000256" key="2">
    <source>
        <dbReference type="ARBA" id="ARBA00008910"/>
    </source>
</evidence>
<keyword evidence="14" id="KW-0067">ATP-binding</keyword>
<evidence type="ECO:0000256" key="7">
    <source>
        <dbReference type="ARBA" id="ARBA00022723"/>
    </source>
</evidence>
<organism evidence="17">
    <name type="scientific">Notodromas monacha</name>
    <dbReference type="NCBI Taxonomy" id="399045"/>
    <lineage>
        <taxon>Eukaryota</taxon>
        <taxon>Metazoa</taxon>
        <taxon>Ecdysozoa</taxon>
        <taxon>Arthropoda</taxon>
        <taxon>Crustacea</taxon>
        <taxon>Oligostraca</taxon>
        <taxon>Ostracoda</taxon>
        <taxon>Podocopa</taxon>
        <taxon>Podocopida</taxon>
        <taxon>Cypridocopina</taxon>
        <taxon>Cypridoidea</taxon>
        <taxon>Cyprididae</taxon>
        <taxon>Notodromas</taxon>
    </lineage>
</organism>
<dbReference type="FunFam" id="3.40.50.300:FF:002568">
    <property type="entry name" value="Cell division protein (FtsH)"/>
    <property type="match status" value="1"/>
</dbReference>
<dbReference type="InterPro" id="IPR002778">
    <property type="entry name" value="Signal_recog_particle_SRP19"/>
</dbReference>
<keyword evidence="8" id="KW-0378">Hydrolase</keyword>
<dbReference type="GO" id="GO:0016887">
    <property type="term" value="F:ATP hydrolysis activity"/>
    <property type="evidence" value="ECO:0007669"/>
    <property type="project" value="InterPro"/>
</dbReference>
<keyword evidence="12" id="KW-0687">Ribonucleoprotein</keyword>
<name>A0A7R9C2K5_9CRUS</name>
<dbReference type="PROSITE" id="PS00674">
    <property type="entry name" value="AAA"/>
    <property type="match status" value="1"/>
</dbReference>
<dbReference type="GO" id="GO:0008312">
    <property type="term" value="F:7S RNA binding"/>
    <property type="evidence" value="ECO:0007669"/>
    <property type="project" value="InterPro"/>
</dbReference>
<evidence type="ECO:0000256" key="8">
    <source>
        <dbReference type="ARBA" id="ARBA00022801"/>
    </source>
</evidence>
<dbReference type="InterPro" id="IPR000642">
    <property type="entry name" value="Peptidase_M41"/>
</dbReference>
<dbReference type="GO" id="GO:0046872">
    <property type="term" value="F:metal ion binding"/>
    <property type="evidence" value="ECO:0007669"/>
    <property type="project" value="UniProtKB-KW"/>
</dbReference>
<evidence type="ECO:0000256" key="12">
    <source>
        <dbReference type="ARBA" id="ARBA00023274"/>
    </source>
</evidence>
<evidence type="ECO:0000256" key="4">
    <source>
        <dbReference type="ARBA" id="ARBA00010550"/>
    </source>
</evidence>
<dbReference type="SUPFAM" id="SSF140990">
    <property type="entry name" value="FtsH protease domain-like"/>
    <property type="match status" value="1"/>
</dbReference>
<dbReference type="PANTHER" id="PTHR23076">
    <property type="entry name" value="METALLOPROTEASE M41 FTSH"/>
    <property type="match status" value="1"/>
</dbReference>
<dbReference type="PANTHER" id="PTHR23076:SF97">
    <property type="entry name" value="ATP-DEPENDENT ZINC METALLOPROTEASE YME1L1"/>
    <property type="match status" value="1"/>
</dbReference>
<dbReference type="AlphaFoldDB" id="A0A7R9C2K5"/>